<evidence type="ECO:0000313" key="9">
    <source>
        <dbReference type="Proteomes" id="UP001058860"/>
    </source>
</evidence>
<keyword evidence="3" id="KW-0597">Phosphoprotein</keyword>
<accession>A0ABY5PEV5</accession>
<dbReference type="Proteomes" id="UP001058860">
    <property type="component" value="Chromosome"/>
</dbReference>
<feature type="domain" description="Alpha-D-phosphohexomutase alpha/beta/alpha" evidence="5">
    <location>
        <begin position="3"/>
        <end position="131"/>
    </location>
</feature>
<dbReference type="InterPro" id="IPR005846">
    <property type="entry name" value="A-D-PHexomutase_a/b/a-III"/>
</dbReference>
<dbReference type="EMBL" id="CP088295">
    <property type="protein sequence ID" value="UUY03152.1"/>
    <property type="molecule type" value="Genomic_DNA"/>
</dbReference>
<keyword evidence="9" id="KW-1185">Reference proteome</keyword>
<dbReference type="PRINTS" id="PR00509">
    <property type="entry name" value="PGMPMM"/>
</dbReference>
<protein>
    <recommendedName>
        <fullName evidence="10">Phosphoglucosamine mutase</fullName>
    </recommendedName>
</protein>
<dbReference type="Pfam" id="PF02880">
    <property type="entry name" value="PGM_PMM_III"/>
    <property type="match status" value="1"/>
</dbReference>
<proteinExistence type="inferred from homology"/>
<evidence type="ECO:0000313" key="8">
    <source>
        <dbReference type="EMBL" id="UUY03152.1"/>
    </source>
</evidence>
<feature type="domain" description="Alpha-D-phosphohexomutase alpha/beta/alpha" evidence="6">
    <location>
        <begin position="153"/>
        <end position="249"/>
    </location>
</feature>
<dbReference type="InterPro" id="IPR005841">
    <property type="entry name" value="Alpha-D-phosphohexomutase_SF"/>
</dbReference>
<dbReference type="InterPro" id="IPR005845">
    <property type="entry name" value="A-D-PHexomutase_a/b/a-II"/>
</dbReference>
<dbReference type="Pfam" id="PF02878">
    <property type="entry name" value="PGM_PMM_I"/>
    <property type="match status" value="1"/>
</dbReference>
<feature type="compositionally biased region" description="Basic residues" evidence="4">
    <location>
        <begin position="309"/>
        <end position="334"/>
    </location>
</feature>
<dbReference type="PANTHER" id="PTHR42946:SF1">
    <property type="entry name" value="PHOSPHOGLUCOMUTASE (ALPHA-D-GLUCOSE-1,6-BISPHOSPHATE-DEPENDENT)"/>
    <property type="match status" value="1"/>
</dbReference>
<feature type="region of interest" description="Disordered" evidence="4">
    <location>
        <begin position="305"/>
        <end position="334"/>
    </location>
</feature>
<dbReference type="RefSeq" id="WP_353863665.1">
    <property type="nucleotide sequence ID" value="NZ_CP088295.1"/>
</dbReference>
<evidence type="ECO:0000259" key="7">
    <source>
        <dbReference type="Pfam" id="PF02880"/>
    </source>
</evidence>
<evidence type="ECO:0008006" key="10">
    <source>
        <dbReference type="Google" id="ProtNLM"/>
    </source>
</evidence>
<reference evidence="9" key="1">
    <citation type="submission" date="2021-11" db="EMBL/GenBank/DDBJ databases">
        <title>Cultivation dependent microbiological survey of springs from the worlds oldest radium mine currently devoted to the extraction of radon-saturated water.</title>
        <authorList>
            <person name="Kapinusova G."/>
            <person name="Smrhova T."/>
            <person name="Strejcek M."/>
            <person name="Suman J."/>
            <person name="Jani K."/>
            <person name="Pajer P."/>
            <person name="Uhlik O."/>
        </authorList>
    </citation>
    <scope>NUCLEOTIDE SEQUENCE [LARGE SCALE GENOMIC DNA]</scope>
    <source>
        <strain evidence="9">J379</strain>
    </source>
</reference>
<dbReference type="SUPFAM" id="SSF53738">
    <property type="entry name" value="Phosphoglucomutase, first 3 domains"/>
    <property type="match status" value="3"/>
</dbReference>
<evidence type="ECO:0000256" key="2">
    <source>
        <dbReference type="ARBA" id="ARBA00010231"/>
    </source>
</evidence>
<dbReference type="InterPro" id="IPR005844">
    <property type="entry name" value="A-D-PHexomutase_a/b/a-I"/>
</dbReference>
<evidence type="ECO:0000259" key="5">
    <source>
        <dbReference type="Pfam" id="PF02878"/>
    </source>
</evidence>
<dbReference type="InterPro" id="IPR050060">
    <property type="entry name" value="Phosphoglucosamine_mutase"/>
</dbReference>
<comment type="cofactor">
    <cofactor evidence="1">
        <name>Mg(2+)</name>
        <dbReference type="ChEBI" id="CHEBI:18420"/>
    </cofactor>
</comment>
<dbReference type="InterPro" id="IPR016055">
    <property type="entry name" value="A-D-PHexomutase_a/b/a-I/II/III"/>
</dbReference>
<evidence type="ECO:0000256" key="1">
    <source>
        <dbReference type="ARBA" id="ARBA00001946"/>
    </source>
</evidence>
<dbReference type="Pfam" id="PF02879">
    <property type="entry name" value="PGM_PMM_II"/>
    <property type="match status" value="1"/>
</dbReference>
<name>A0ABY5PEV5_9ACTN</name>
<gene>
    <name evidence="8" type="ORF">LRS13_21145</name>
</gene>
<dbReference type="PANTHER" id="PTHR42946">
    <property type="entry name" value="PHOSPHOHEXOSE MUTASE"/>
    <property type="match status" value="1"/>
</dbReference>
<evidence type="ECO:0000256" key="4">
    <source>
        <dbReference type="SAM" id="MobiDB-lite"/>
    </source>
</evidence>
<evidence type="ECO:0000259" key="6">
    <source>
        <dbReference type="Pfam" id="PF02879"/>
    </source>
</evidence>
<feature type="domain" description="Alpha-D-phosphohexomutase alpha/beta/alpha" evidence="7">
    <location>
        <begin position="253"/>
        <end position="302"/>
    </location>
</feature>
<evidence type="ECO:0000256" key="3">
    <source>
        <dbReference type="ARBA" id="ARBA00022553"/>
    </source>
</evidence>
<sequence length="334" mass="35270">MARKLFGTDGVRGVAGDLLTADLAVRLGRAATLQAAAEHPRVLVIRDTRESGEMLEAALAAGAAGAGAEVLLGGVLPTPAAPLLVRRYGFDLAAVISASHNPFADNGIKFFAADGFKLSDDTEAAIEARLDDDVAPPTDGIGRIRALHGTQEDYLRALHTRFTGLDLHGRRVLLDCAHGATYRVAPEIFRRLGAHVDVIGDQPDGRNINDGCGSTHLDALVAGMREGRYDVGFAFDGDGDRVLAVDGTGEIVDGDELIALAALHLRTSGRLGGGVAVTVMTNYGFHTAMRDAGIEVAITKVGGPLRPRGAARPRVGARRRAVRPRHRPRLLPVR</sequence>
<dbReference type="Gene3D" id="3.40.120.10">
    <property type="entry name" value="Alpha-D-Glucose-1,6-Bisphosphate, subunit A, domain 3"/>
    <property type="match status" value="3"/>
</dbReference>
<organism evidence="8 9">
    <name type="scientific">Svornostia abyssi</name>
    <dbReference type="NCBI Taxonomy" id="2898438"/>
    <lineage>
        <taxon>Bacteria</taxon>
        <taxon>Bacillati</taxon>
        <taxon>Actinomycetota</taxon>
        <taxon>Thermoleophilia</taxon>
        <taxon>Solirubrobacterales</taxon>
        <taxon>Baekduiaceae</taxon>
        <taxon>Svornostia</taxon>
    </lineage>
</organism>
<comment type="similarity">
    <text evidence="2">Belongs to the phosphohexose mutase family.</text>
</comment>